<keyword evidence="2" id="KW-1185">Reference proteome</keyword>
<sequence length="866" mass="97314">MEDPSQGSHPEPQRVSNIASSPVEVFAVIQKMFLDPIPKPAPIGVKDMPAGTEILRNKLEEDFIPFSPVMWADPLIPTSVTVNTDEQTIDWMPAIDVAVNNFSMMRLGVQIKAKMDLWQTGAIREMIPGLTNQNPIAAIMQRSNFESVPLLDEAAFTRLLMLQTMTVSPVQQVYVSTAVNEQSINTCVSREASRIVWTPALGSSDNLQIGTATETSTLYFRTIDAYAALIEDYTADDVAIKTKSGDIVHPSDVVFVPVKSSWRGQAWLMPYIMSFTTTAWWNHAMVIEVEYTNTVDPKVEGRTMKMSFMPKAATVHIPGNYSRVCLVVVDSTRSIYPTSLNYEITMGIHASWAGQYEFAKQVYISLGRLTDTSVSKMEDRNIITALNHMIEFLCTRAEFRSIHMKAAVLATSRMNGFGAYPNPAEPPKQKETAQRNHLFGPGQFNSKEGIKIGDYELPDIADMDSTDRLKRLKAFQSWRTDPLGYMAYGQVNCKKDTAHYPAMWKHTAQCIQYQLTACTANMRILRACGIFVQDRESNRHVLQEPMDVYNTTLGYASLMLGLTNWAAMELGVTIFEHNIIGKSWKYLPKDYFDLWPLLTNRFVVTTFQYVDRLVDKPIWRNLWGWIMNQWSDDSEANEDWIDVHYSWNTPWWYVAAIAEKFGHKFVCSTPANGELILDGDYSESNNLIGWLIESGHSAQFDLSLLTSSCQYETRKPAYFDILTPTTNGRGVAYNMVSWALNSVLDAKKFQYRSGITLLPADTSGVVELNIIVFPSARIGKMKTCPRACVSGDARVDGKDTSTYPAIRRGLTWPNPGMDWLLKSGMAGVPRLLPGDFVGPLSGLRGLMDALNEWRSSSKRGGDSFRE</sequence>
<protein>
    <recommendedName>
        <fullName evidence="3">Capsid protein</fullName>
    </recommendedName>
</protein>
<dbReference type="EMBL" id="CH902624">
    <property type="protein sequence ID" value="KPU74345.1"/>
    <property type="molecule type" value="Genomic_DNA"/>
</dbReference>
<dbReference type="AlphaFoldDB" id="A0A0P8XHR5"/>
<accession>A0A0P8XHR5</accession>
<dbReference type="OrthoDB" id="7869667at2759"/>
<reference evidence="1 2" key="1">
    <citation type="journal article" date="2007" name="Nature">
        <title>Evolution of genes and genomes on the Drosophila phylogeny.</title>
        <authorList>
            <consortium name="Drosophila 12 Genomes Consortium"/>
            <person name="Clark A.G."/>
            <person name="Eisen M.B."/>
            <person name="Smith D.R."/>
            <person name="Bergman C.M."/>
            <person name="Oliver B."/>
            <person name="Markow T.A."/>
            <person name="Kaufman T.C."/>
            <person name="Kellis M."/>
            <person name="Gelbart W."/>
            <person name="Iyer V.N."/>
            <person name="Pollard D.A."/>
            <person name="Sackton T.B."/>
            <person name="Larracuente A.M."/>
            <person name="Singh N.D."/>
            <person name="Abad J.P."/>
            <person name="Abt D.N."/>
            <person name="Adryan B."/>
            <person name="Aguade M."/>
            <person name="Akashi H."/>
            <person name="Anderson W.W."/>
            <person name="Aquadro C.F."/>
            <person name="Ardell D.H."/>
            <person name="Arguello R."/>
            <person name="Artieri C.G."/>
            <person name="Barbash D.A."/>
            <person name="Barker D."/>
            <person name="Barsanti P."/>
            <person name="Batterham P."/>
            <person name="Batzoglou S."/>
            <person name="Begun D."/>
            <person name="Bhutkar A."/>
            <person name="Blanco E."/>
            <person name="Bosak S.A."/>
            <person name="Bradley R.K."/>
            <person name="Brand A.D."/>
            <person name="Brent M.R."/>
            <person name="Brooks A.N."/>
            <person name="Brown R.H."/>
            <person name="Butlin R.K."/>
            <person name="Caggese C."/>
            <person name="Calvi B.R."/>
            <person name="Bernardo de Carvalho A."/>
            <person name="Caspi A."/>
            <person name="Castrezana S."/>
            <person name="Celniker S.E."/>
            <person name="Chang J.L."/>
            <person name="Chapple C."/>
            <person name="Chatterji S."/>
            <person name="Chinwalla A."/>
            <person name="Civetta A."/>
            <person name="Clifton S.W."/>
            <person name="Comeron J.M."/>
            <person name="Costello J.C."/>
            <person name="Coyne J.A."/>
            <person name="Daub J."/>
            <person name="David R.G."/>
            <person name="Delcher A.L."/>
            <person name="Delehaunty K."/>
            <person name="Do C.B."/>
            <person name="Ebling H."/>
            <person name="Edwards K."/>
            <person name="Eickbush T."/>
            <person name="Evans J.D."/>
            <person name="Filipski A."/>
            <person name="Findeiss S."/>
            <person name="Freyhult E."/>
            <person name="Fulton L."/>
            <person name="Fulton R."/>
            <person name="Garcia A.C."/>
            <person name="Gardiner A."/>
            <person name="Garfield D.A."/>
            <person name="Garvin B.E."/>
            <person name="Gibson G."/>
            <person name="Gilbert D."/>
            <person name="Gnerre S."/>
            <person name="Godfrey J."/>
            <person name="Good R."/>
            <person name="Gotea V."/>
            <person name="Gravely B."/>
            <person name="Greenberg A.J."/>
            <person name="Griffiths-Jones S."/>
            <person name="Gross S."/>
            <person name="Guigo R."/>
            <person name="Gustafson E.A."/>
            <person name="Haerty W."/>
            <person name="Hahn M.W."/>
            <person name="Halligan D.L."/>
            <person name="Halpern A.L."/>
            <person name="Halter G.M."/>
            <person name="Han M.V."/>
            <person name="Heger A."/>
            <person name="Hillier L."/>
            <person name="Hinrichs A.S."/>
            <person name="Holmes I."/>
            <person name="Hoskins R.A."/>
            <person name="Hubisz M.J."/>
            <person name="Hultmark D."/>
            <person name="Huntley M.A."/>
            <person name="Jaffe D.B."/>
            <person name="Jagadeeshan S."/>
            <person name="Jeck W.R."/>
            <person name="Johnson J."/>
            <person name="Jones C.D."/>
            <person name="Jordan W.C."/>
            <person name="Karpen G.H."/>
            <person name="Kataoka E."/>
            <person name="Keightley P.D."/>
            <person name="Kheradpour P."/>
            <person name="Kirkness E.F."/>
            <person name="Koerich L.B."/>
            <person name="Kristiansen K."/>
            <person name="Kudrna D."/>
            <person name="Kulathinal R.J."/>
            <person name="Kumar S."/>
            <person name="Kwok R."/>
            <person name="Lander E."/>
            <person name="Langley C.H."/>
            <person name="Lapoint R."/>
            <person name="Lazzaro B.P."/>
            <person name="Lee S.J."/>
            <person name="Levesque L."/>
            <person name="Li R."/>
            <person name="Lin C.F."/>
            <person name="Lin M.F."/>
            <person name="Lindblad-Toh K."/>
            <person name="Llopart A."/>
            <person name="Long M."/>
            <person name="Low L."/>
            <person name="Lozovsky E."/>
            <person name="Lu J."/>
            <person name="Luo M."/>
            <person name="Machado C.A."/>
            <person name="Makalowski W."/>
            <person name="Marzo M."/>
            <person name="Matsuda M."/>
            <person name="Matzkin L."/>
            <person name="McAllister B."/>
            <person name="McBride C.S."/>
            <person name="McKernan B."/>
            <person name="McKernan K."/>
            <person name="Mendez-Lago M."/>
            <person name="Minx P."/>
            <person name="Mollenhauer M.U."/>
            <person name="Montooth K."/>
            <person name="Mount S.M."/>
            <person name="Mu X."/>
            <person name="Myers E."/>
            <person name="Negre B."/>
            <person name="Newfeld S."/>
            <person name="Nielsen R."/>
            <person name="Noor M.A."/>
            <person name="O'Grady P."/>
            <person name="Pachter L."/>
            <person name="Papaceit M."/>
            <person name="Parisi M.J."/>
            <person name="Parisi M."/>
            <person name="Parts L."/>
            <person name="Pedersen J.S."/>
            <person name="Pesole G."/>
            <person name="Phillippy A.M."/>
            <person name="Ponting C.P."/>
            <person name="Pop M."/>
            <person name="Porcelli D."/>
            <person name="Powell J.R."/>
            <person name="Prohaska S."/>
            <person name="Pruitt K."/>
            <person name="Puig M."/>
            <person name="Quesneville H."/>
            <person name="Ram K.R."/>
            <person name="Rand D."/>
            <person name="Rasmussen M.D."/>
            <person name="Reed L.K."/>
            <person name="Reenan R."/>
            <person name="Reily A."/>
            <person name="Remington K.A."/>
            <person name="Rieger T.T."/>
            <person name="Ritchie M.G."/>
            <person name="Robin C."/>
            <person name="Rogers Y.H."/>
            <person name="Rohde C."/>
            <person name="Rozas J."/>
            <person name="Rubenfield M.J."/>
            <person name="Ruiz A."/>
            <person name="Russo S."/>
            <person name="Salzberg S.L."/>
            <person name="Sanchez-Gracia A."/>
            <person name="Saranga D.J."/>
            <person name="Sato H."/>
            <person name="Schaeffer S.W."/>
            <person name="Schatz M.C."/>
            <person name="Schlenke T."/>
            <person name="Schwartz R."/>
            <person name="Segarra C."/>
            <person name="Singh R.S."/>
            <person name="Sirot L."/>
            <person name="Sirota M."/>
            <person name="Sisneros N.B."/>
            <person name="Smith C.D."/>
            <person name="Smith T.F."/>
            <person name="Spieth J."/>
            <person name="Stage D.E."/>
            <person name="Stark A."/>
            <person name="Stephan W."/>
            <person name="Strausberg R.L."/>
            <person name="Strempel S."/>
            <person name="Sturgill D."/>
            <person name="Sutton G."/>
            <person name="Sutton G.G."/>
            <person name="Tao W."/>
            <person name="Teichmann S."/>
            <person name="Tobari Y.N."/>
            <person name="Tomimura Y."/>
            <person name="Tsolas J.M."/>
            <person name="Valente V.L."/>
            <person name="Venter E."/>
            <person name="Venter J.C."/>
            <person name="Vicario S."/>
            <person name="Vieira F.G."/>
            <person name="Vilella A.J."/>
            <person name="Villasante A."/>
            <person name="Walenz B."/>
            <person name="Wang J."/>
            <person name="Wasserman M."/>
            <person name="Watts T."/>
            <person name="Wilson D."/>
            <person name="Wilson R.K."/>
            <person name="Wing R.A."/>
            <person name="Wolfner M.F."/>
            <person name="Wong A."/>
            <person name="Wong G.K."/>
            <person name="Wu C.I."/>
            <person name="Wu G."/>
            <person name="Yamamoto D."/>
            <person name="Yang H.P."/>
            <person name="Yang S.P."/>
            <person name="Yorke J.A."/>
            <person name="Yoshida K."/>
            <person name="Zdobnov E."/>
            <person name="Zhang P."/>
            <person name="Zhang Y."/>
            <person name="Zimin A.V."/>
            <person name="Baldwin J."/>
            <person name="Abdouelleil A."/>
            <person name="Abdulkadir J."/>
            <person name="Abebe A."/>
            <person name="Abera B."/>
            <person name="Abreu J."/>
            <person name="Acer S.C."/>
            <person name="Aftuck L."/>
            <person name="Alexander A."/>
            <person name="An P."/>
            <person name="Anderson E."/>
            <person name="Anderson S."/>
            <person name="Arachi H."/>
            <person name="Azer M."/>
            <person name="Bachantsang P."/>
            <person name="Barry A."/>
            <person name="Bayul T."/>
            <person name="Berlin A."/>
            <person name="Bessette D."/>
            <person name="Bloom T."/>
            <person name="Blye J."/>
            <person name="Boguslavskiy L."/>
            <person name="Bonnet C."/>
            <person name="Boukhgalter B."/>
            <person name="Bourzgui I."/>
            <person name="Brown A."/>
            <person name="Cahill P."/>
            <person name="Channer S."/>
            <person name="Cheshatsang Y."/>
            <person name="Chuda L."/>
            <person name="Citroen M."/>
            <person name="Collymore A."/>
            <person name="Cooke P."/>
            <person name="Costello M."/>
            <person name="D'Aco K."/>
            <person name="Daza R."/>
            <person name="De Haan G."/>
            <person name="DeGray S."/>
            <person name="DeMaso C."/>
            <person name="Dhargay N."/>
            <person name="Dooley K."/>
            <person name="Dooley E."/>
            <person name="Doricent M."/>
            <person name="Dorje P."/>
            <person name="Dorjee K."/>
            <person name="Dupes A."/>
            <person name="Elong R."/>
            <person name="Falk J."/>
            <person name="Farina A."/>
            <person name="Faro S."/>
            <person name="Ferguson D."/>
            <person name="Fisher S."/>
            <person name="Foley C.D."/>
            <person name="Franke A."/>
            <person name="Friedrich D."/>
            <person name="Gadbois L."/>
            <person name="Gearin G."/>
            <person name="Gearin C.R."/>
            <person name="Giannoukos G."/>
            <person name="Goode T."/>
            <person name="Graham J."/>
            <person name="Grandbois E."/>
            <person name="Grewal S."/>
            <person name="Gyaltsen K."/>
            <person name="Hafez N."/>
            <person name="Hagos B."/>
            <person name="Hall J."/>
            <person name="Henson C."/>
            <person name="Hollinger A."/>
            <person name="Honan T."/>
            <person name="Huard M.D."/>
            <person name="Hughes L."/>
            <person name="Hurhula B."/>
            <person name="Husby M.E."/>
            <person name="Kamat A."/>
            <person name="Kanga B."/>
            <person name="Kashin S."/>
            <person name="Khazanovich D."/>
            <person name="Kisner P."/>
            <person name="Lance K."/>
            <person name="Lara M."/>
            <person name="Lee W."/>
            <person name="Lennon N."/>
            <person name="Letendre F."/>
            <person name="LeVine R."/>
            <person name="Lipovsky A."/>
            <person name="Liu X."/>
            <person name="Liu J."/>
            <person name="Liu S."/>
            <person name="Lokyitsang T."/>
            <person name="Lokyitsang Y."/>
            <person name="Lubonja R."/>
            <person name="Lui A."/>
            <person name="MacDonald P."/>
            <person name="Magnisalis V."/>
            <person name="Maru K."/>
            <person name="Matthews C."/>
            <person name="McCusker W."/>
            <person name="McDonough S."/>
            <person name="Mehta T."/>
            <person name="Meldrim J."/>
            <person name="Meneus L."/>
            <person name="Mihai O."/>
            <person name="Mihalev A."/>
            <person name="Mihova T."/>
            <person name="Mittelman R."/>
            <person name="Mlenga V."/>
            <person name="Montmayeur A."/>
            <person name="Mulrain L."/>
            <person name="Navidi A."/>
            <person name="Naylor J."/>
            <person name="Negash T."/>
            <person name="Nguyen T."/>
            <person name="Nguyen N."/>
            <person name="Nicol R."/>
            <person name="Norbu C."/>
            <person name="Norbu N."/>
            <person name="Novod N."/>
            <person name="O'Neill B."/>
            <person name="Osman S."/>
            <person name="Markiewicz E."/>
            <person name="Oyono O.L."/>
            <person name="Patti C."/>
            <person name="Phunkhang P."/>
            <person name="Pierre F."/>
            <person name="Priest M."/>
            <person name="Raghuraman S."/>
            <person name="Rege F."/>
            <person name="Reyes R."/>
            <person name="Rise C."/>
            <person name="Rogov P."/>
            <person name="Ross K."/>
            <person name="Ryan E."/>
            <person name="Settipalli S."/>
            <person name="Shea T."/>
            <person name="Sherpa N."/>
            <person name="Shi L."/>
            <person name="Shih D."/>
            <person name="Sparrow T."/>
            <person name="Spaulding J."/>
            <person name="Stalker J."/>
            <person name="Stange-Thomann N."/>
            <person name="Stavropoulos S."/>
            <person name="Stone C."/>
            <person name="Strader C."/>
            <person name="Tesfaye S."/>
            <person name="Thomson T."/>
            <person name="Thoulutsang Y."/>
            <person name="Thoulutsang D."/>
            <person name="Topham K."/>
            <person name="Topping I."/>
            <person name="Tsamla T."/>
            <person name="Vassiliev H."/>
            <person name="Vo A."/>
            <person name="Wangchuk T."/>
            <person name="Wangdi T."/>
            <person name="Weiand M."/>
            <person name="Wilkinson J."/>
            <person name="Wilson A."/>
            <person name="Yadav S."/>
            <person name="Young G."/>
            <person name="Yu Q."/>
            <person name="Zembek L."/>
            <person name="Zhong D."/>
            <person name="Zimmer A."/>
            <person name="Zwirko Z."/>
            <person name="Jaffe D.B."/>
            <person name="Alvarez P."/>
            <person name="Brockman W."/>
            <person name="Butler J."/>
            <person name="Chin C."/>
            <person name="Gnerre S."/>
            <person name="Grabherr M."/>
            <person name="Kleber M."/>
            <person name="Mauceli E."/>
            <person name="MacCallum I."/>
        </authorList>
    </citation>
    <scope>NUCLEOTIDE SEQUENCE [LARGE SCALE GENOMIC DNA]</scope>
    <source>
        <strain evidence="2">Tucson 14024-0371.13</strain>
    </source>
</reference>
<proteinExistence type="predicted"/>
<organism evidence="1 2">
    <name type="scientific">Drosophila ananassae</name>
    <name type="common">Fruit fly</name>
    <dbReference type="NCBI Taxonomy" id="7217"/>
    <lineage>
        <taxon>Eukaryota</taxon>
        <taxon>Metazoa</taxon>
        <taxon>Ecdysozoa</taxon>
        <taxon>Arthropoda</taxon>
        <taxon>Hexapoda</taxon>
        <taxon>Insecta</taxon>
        <taxon>Pterygota</taxon>
        <taxon>Neoptera</taxon>
        <taxon>Endopterygota</taxon>
        <taxon>Diptera</taxon>
        <taxon>Brachycera</taxon>
        <taxon>Muscomorpha</taxon>
        <taxon>Ephydroidea</taxon>
        <taxon>Drosophilidae</taxon>
        <taxon>Drosophila</taxon>
        <taxon>Sophophora</taxon>
    </lineage>
</organism>
<evidence type="ECO:0000313" key="1">
    <source>
        <dbReference type="EMBL" id="KPU74345.1"/>
    </source>
</evidence>
<evidence type="ECO:0000313" key="2">
    <source>
        <dbReference type="Proteomes" id="UP000007801"/>
    </source>
</evidence>
<name>A0A0P8XHR5_DROAN</name>
<dbReference type="GeneID" id="6504288"/>
<dbReference type="KEGG" id="dan:6504288"/>
<dbReference type="InParanoid" id="A0A0P8XHR5"/>
<dbReference type="Proteomes" id="UP000007801">
    <property type="component" value="Unassembled WGS sequence"/>
</dbReference>
<gene>
    <name evidence="1" type="primary">Dana\GF21614</name>
    <name evidence="1" type="synonym">dana_GLEANR_517</name>
    <name evidence="1" type="ORF">GF21614</name>
</gene>
<evidence type="ECO:0008006" key="3">
    <source>
        <dbReference type="Google" id="ProtNLM"/>
    </source>
</evidence>